<reference evidence="7 8" key="1">
    <citation type="submission" date="2020-01" db="EMBL/GenBank/DDBJ databases">
        <title>Vaginal microbiome of pregnant Indian women: Insights into the genome of dominants Lactobacillus species.</title>
        <authorList>
            <person name="Das B."/>
            <person name="Mehta O."/>
            <person name="Ghosh T.S."/>
            <person name="Kothidar A."/>
            <person name="Gowtham M.R."/>
            <person name="Mitra R."/>
            <person name="Kshetrapal P."/>
            <person name="Wadhwa N."/>
            <person name="Thiruvengadam R."/>
            <person name="Nair G.B."/>
            <person name="Bhatnagar S."/>
            <person name="Pore S."/>
        </authorList>
    </citation>
    <scope>NUCLEOTIDE SEQUENCE [LARGE SCALE GENOMIC DNA]</scope>
    <source>
        <strain evidence="7 8">Indica2</strain>
    </source>
</reference>
<keyword evidence="2" id="KW-0238">DNA-binding</keyword>
<dbReference type="PROSITE" id="PS01124">
    <property type="entry name" value="HTH_ARAC_FAMILY_2"/>
    <property type="match status" value="1"/>
</dbReference>
<evidence type="ECO:0000313" key="7">
    <source>
        <dbReference type="EMBL" id="MYN53252.1"/>
    </source>
</evidence>
<dbReference type="Pfam" id="PF00072">
    <property type="entry name" value="Response_reg"/>
    <property type="match status" value="1"/>
</dbReference>
<organism evidence="7 8">
    <name type="scientific">Lactobacillus crispatus</name>
    <dbReference type="NCBI Taxonomy" id="47770"/>
    <lineage>
        <taxon>Bacteria</taxon>
        <taxon>Bacillati</taxon>
        <taxon>Bacillota</taxon>
        <taxon>Bacilli</taxon>
        <taxon>Lactobacillales</taxon>
        <taxon>Lactobacillaceae</taxon>
        <taxon>Lactobacillus</taxon>
    </lineage>
</organism>
<evidence type="ECO:0000256" key="3">
    <source>
        <dbReference type="ARBA" id="ARBA00023163"/>
    </source>
</evidence>
<gene>
    <name evidence="7" type="ORF">GTK63_02745</name>
</gene>
<dbReference type="PROSITE" id="PS00041">
    <property type="entry name" value="HTH_ARAC_FAMILY_1"/>
    <property type="match status" value="1"/>
</dbReference>
<dbReference type="InterPro" id="IPR001789">
    <property type="entry name" value="Sig_transdc_resp-reg_receiver"/>
</dbReference>
<keyword evidence="3" id="KW-0804">Transcription</keyword>
<evidence type="ECO:0000256" key="1">
    <source>
        <dbReference type="ARBA" id="ARBA00023015"/>
    </source>
</evidence>
<dbReference type="SMART" id="SM00342">
    <property type="entry name" value="HTH_ARAC"/>
    <property type="match status" value="1"/>
</dbReference>
<dbReference type="AlphaFoldDB" id="A0A7X4HM63"/>
<dbReference type="GO" id="GO:0003700">
    <property type="term" value="F:DNA-binding transcription factor activity"/>
    <property type="evidence" value="ECO:0007669"/>
    <property type="project" value="InterPro"/>
</dbReference>
<dbReference type="SUPFAM" id="SSF46689">
    <property type="entry name" value="Homeodomain-like"/>
    <property type="match status" value="2"/>
</dbReference>
<dbReference type="Proteomes" id="UP000460132">
    <property type="component" value="Unassembled WGS sequence"/>
</dbReference>
<dbReference type="GO" id="GO:0000160">
    <property type="term" value="P:phosphorelay signal transduction system"/>
    <property type="evidence" value="ECO:0007669"/>
    <property type="project" value="InterPro"/>
</dbReference>
<dbReference type="GO" id="GO:0043565">
    <property type="term" value="F:sequence-specific DNA binding"/>
    <property type="evidence" value="ECO:0007669"/>
    <property type="project" value="InterPro"/>
</dbReference>
<dbReference type="CDD" id="cd17536">
    <property type="entry name" value="REC_YesN-like"/>
    <property type="match status" value="1"/>
</dbReference>
<accession>A0A7X4HM63</accession>
<dbReference type="PROSITE" id="PS50110">
    <property type="entry name" value="RESPONSE_REGULATORY"/>
    <property type="match status" value="1"/>
</dbReference>
<evidence type="ECO:0000259" key="6">
    <source>
        <dbReference type="PROSITE" id="PS50110"/>
    </source>
</evidence>
<feature type="domain" description="HTH araC/xylS-type" evidence="5">
    <location>
        <begin position="363"/>
        <end position="461"/>
    </location>
</feature>
<dbReference type="PRINTS" id="PR00032">
    <property type="entry name" value="HTHARAC"/>
</dbReference>
<proteinExistence type="predicted"/>
<dbReference type="Gene3D" id="1.10.10.60">
    <property type="entry name" value="Homeodomain-like"/>
    <property type="match status" value="2"/>
</dbReference>
<dbReference type="InterPro" id="IPR011006">
    <property type="entry name" value="CheY-like_superfamily"/>
</dbReference>
<dbReference type="Gene3D" id="3.40.50.2300">
    <property type="match status" value="1"/>
</dbReference>
<dbReference type="InterPro" id="IPR018060">
    <property type="entry name" value="HTH_AraC"/>
</dbReference>
<comment type="caution">
    <text evidence="7">The sequence shown here is derived from an EMBL/GenBank/DDBJ whole genome shotgun (WGS) entry which is preliminary data.</text>
</comment>
<dbReference type="RefSeq" id="WP_061204872.1">
    <property type="nucleotide sequence ID" value="NZ_JACCPN010000023.1"/>
</dbReference>
<dbReference type="InterPro" id="IPR020449">
    <property type="entry name" value="Tscrpt_reg_AraC-type_HTH"/>
</dbReference>
<evidence type="ECO:0000313" key="8">
    <source>
        <dbReference type="Proteomes" id="UP000460132"/>
    </source>
</evidence>
<protein>
    <submittedName>
        <fullName evidence="7">Response regulator</fullName>
    </submittedName>
</protein>
<feature type="modified residue" description="4-aspartylphosphate" evidence="4">
    <location>
        <position position="55"/>
    </location>
</feature>
<name>A0A7X4HM63_9LACO</name>
<feature type="domain" description="Response regulatory" evidence="6">
    <location>
        <begin position="3"/>
        <end position="120"/>
    </location>
</feature>
<keyword evidence="1" id="KW-0805">Transcription regulation</keyword>
<dbReference type="PANTHER" id="PTHR43280:SF28">
    <property type="entry name" value="HTH-TYPE TRANSCRIPTIONAL ACTIVATOR RHAS"/>
    <property type="match status" value="1"/>
</dbReference>
<dbReference type="InterPro" id="IPR018062">
    <property type="entry name" value="HTH_AraC-typ_CS"/>
</dbReference>
<dbReference type="SUPFAM" id="SSF52172">
    <property type="entry name" value="CheY-like"/>
    <property type="match status" value="1"/>
</dbReference>
<dbReference type="EMBL" id="WWFF01000003">
    <property type="protein sequence ID" value="MYN53252.1"/>
    <property type="molecule type" value="Genomic_DNA"/>
</dbReference>
<evidence type="ECO:0000259" key="5">
    <source>
        <dbReference type="PROSITE" id="PS01124"/>
    </source>
</evidence>
<dbReference type="SMART" id="SM00448">
    <property type="entry name" value="REC"/>
    <property type="match status" value="1"/>
</dbReference>
<evidence type="ECO:0000256" key="4">
    <source>
        <dbReference type="PROSITE-ProRule" id="PRU00169"/>
    </source>
</evidence>
<keyword evidence="4" id="KW-0597">Phosphoprotein</keyword>
<dbReference type="Pfam" id="PF12833">
    <property type="entry name" value="HTH_18"/>
    <property type="match status" value="1"/>
</dbReference>
<sequence>MNTLMLVDDEYMILKGIPKLLDWSEINIEIVKAEKSPLAALEFLKNNPVDILISDMNMAELPGTKFLPAVKKIQPDIQIIVLSGYEDFSYAKTGLEQGVVDYLNKPVDPDDLQNAVEKAQRRIKKSKNIKHQAQMASRIQVRDVLHGKLPLATLTEASDNYAIIGLIDVQDNITQILQKLDFVLGYQEDNNNVYAIITYTSDNLSLVKQKVADYCENMIIDRLFANDDVVANGRKIEALANKLVFYQLEDQVIGLNEKVTPLAVADFVSKLELNNLSAADFDSYLQEIYHQLGLHQNEIKDAKYFSRLVLMKMYGEHHEINLDFAALIAQIENTENISELSDILNDFFAQYRKNHRKYPEVIEQVIDYVADNYNQELSLKKVADIFHINSVYLGSIFKKNVGQSFAKYLNSYRISRSIEIMSNSHYDINEISEMVGYRNNNYFFRVFKEQTKMAPSEYRKMVIEKEE</sequence>
<dbReference type="PANTHER" id="PTHR43280">
    <property type="entry name" value="ARAC-FAMILY TRANSCRIPTIONAL REGULATOR"/>
    <property type="match status" value="1"/>
</dbReference>
<evidence type="ECO:0000256" key="2">
    <source>
        <dbReference type="ARBA" id="ARBA00023125"/>
    </source>
</evidence>
<dbReference type="InterPro" id="IPR009057">
    <property type="entry name" value="Homeodomain-like_sf"/>
</dbReference>